<evidence type="ECO:0000313" key="2">
    <source>
        <dbReference type="Proteomes" id="UP000004828"/>
    </source>
</evidence>
<evidence type="ECO:0008006" key="3">
    <source>
        <dbReference type="Google" id="ProtNLM"/>
    </source>
</evidence>
<reference evidence="1 2" key="1">
    <citation type="submission" date="2009-08" db="EMBL/GenBank/DDBJ databases">
        <authorList>
            <person name="Weinstock G."/>
            <person name="Sodergren E."/>
            <person name="Clifton S."/>
            <person name="Fulton L."/>
            <person name="Fulton B."/>
            <person name="Courtney L."/>
            <person name="Fronick C."/>
            <person name="Harrison M."/>
            <person name="Strong C."/>
            <person name="Farmer C."/>
            <person name="Delahaunty K."/>
            <person name="Markovic C."/>
            <person name="Hall O."/>
            <person name="Minx P."/>
            <person name="Tomlinson C."/>
            <person name="Mitreva M."/>
            <person name="Nelson J."/>
            <person name="Hou S."/>
            <person name="Wollam A."/>
            <person name="Pepin K.H."/>
            <person name="Johnson M."/>
            <person name="Bhonagiri V."/>
            <person name="Nash W.E."/>
            <person name="Warren W."/>
            <person name="Chinwalla A."/>
            <person name="Mardis E.R."/>
            <person name="Wilson R.K."/>
        </authorList>
    </citation>
    <scope>NUCLEOTIDE SEQUENCE [LARGE SCALE GENOMIC DNA]</scope>
    <source>
        <strain evidence="1 2">L1-82</strain>
    </source>
</reference>
<organism evidence="1 2">
    <name type="scientific">Roseburia intestinalis L1-82</name>
    <dbReference type="NCBI Taxonomy" id="536231"/>
    <lineage>
        <taxon>Bacteria</taxon>
        <taxon>Bacillati</taxon>
        <taxon>Bacillota</taxon>
        <taxon>Clostridia</taxon>
        <taxon>Lachnospirales</taxon>
        <taxon>Lachnospiraceae</taxon>
        <taxon>Roseburia</taxon>
    </lineage>
</organism>
<gene>
    <name evidence="1" type="ORF">ROSINTL182_06550</name>
</gene>
<dbReference type="AlphaFoldDB" id="C7G9H1"/>
<proteinExistence type="predicted"/>
<accession>C7G9H1</accession>
<comment type="caution">
    <text evidence="1">The sequence shown here is derived from an EMBL/GenBank/DDBJ whole genome shotgun (WGS) entry which is preliminary data.</text>
</comment>
<name>C7G9H1_9FIRM</name>
<dbReference type="Proteomes" id="UP000004828">
    <property type="component" value="Unassembled WGS sequence"/>
</dbReference>
<sequence length="174" mass="19440">MCQIKIILNKKTGGLLMLNSTTNTYTLKREILTFSNKISKHLSKPDKKFSAEMTYGMLASRSCLLTDVVDQLHEDSKKVNSVERLTRHLNNGISSTALKSYLTAIRKWAPQEPVIHIDDSDVVNPDGYKFEALGLVRDGSKSTASKTVYEKGYHVTEACVLTGNNHPVKHICLM</sequence>
<dbReference type="HOGENOM" id="CLU_1668087_0_0_9"/>
<protein>
    <recommendedName>
        <fullName evidence="3">Transposase IS701-like DDE domain-containing protein</fullName>
    </recommendedName>
</protein>
<dbReference type="EMBL" id="ABYJ02000069">
    <property type="protein sequence ID" value="EEV01521.1"/>
    <property type="molecule type" value="Genomic_DNA"/>
</dbReference>
<evidence type="ECO:0000313" key="1">
    <source>
        <dbReference type="EMBL" id="EEV01521.1"/>
    </source>
</evidence>